<proteinExistence type="predicted"/>
<reference evidence="1" key="1">
    <citation type="submission" date="2019-08" db="EMBL/GenBank/DDBJ databases">
        <authorList>
            <person name="Kucharzyk K."/>
            <person name="Murdoch R.W."/>
            <person name="Higgins S."/>
            <person name="Loffler F."/>
        </authorList>
    </citation>
    <scope>NUCLEOTIDE SEQUENCE</scope>
</reference>
<protein>
    <submittedName>
        <fullName evidence="1">Uncharacterized protein</fullName>
    </submittedName>
</protein>
<organism evidence="1">
    <name type="scientific">bioreactor metagenome</name>
    <dbReference type="NCBI Taxonomy" id="1076179"/>
    <lineage>
        <taxon>unclassified sequences</taxon>
        <taxon>metagenomes</taxon>
        <taxon>ecological metagenomes</taxon>
    </lineage>
</organism>
<sequence>MTRAVVSLNDTADINDKINYILSPMNDIIMALLVST</sequence>
<accession>A0A644ZDC2</accession>
<dbReference type="EMBL" id="VSSQ01008395">
    <property type="protein sequence ID" value="MPM38749.1"/>
    <property type="molecule type" value="Genomic_DNA"/>
</dbReference>
<evidence type="ECO:0000313" key="1">
    <source>
        <dbReference type="EMBL" id="MPM38749.1"/>
    </source>
</evidence>
<gene>
    <name evidence="1" type="ORF">SDC9_85379</name>
</gene>
<name>A0A644ZDC2_9ZZZZ</name>
<dbReference type="AlphaFoldDB" id="A0A644ZDC2"/>
<comment type="caution">
    <text evidence="1">The sequence shown here is derived from an EMBL/GenBank/DDBJ whole genome shotgun (WGS) entry which is preliminary data.</text>
</comment>